<dbReference type="EMBL" id="WJXZ01000001">
    <property type="protein sequence ID" value="MRS60246.1"/>
    <property type="molecule type" value="Genomic_DNA"/>
</dbReference>
<reference evidence="3 4" key="1">
    <citation type="journal article" date="2018" name="Antonie Van Leeuwenhoek">
        <title>Larkinella terrae sp. nov., isolated from soil on Jeju Island, South Korea.</title>
        <authorList>
            <person name="Ten L.N."/>
            <person name="Jeon J."/>
            <person name="Park S.J."/>
            <person name="Park S."/>
            <person name="Lee S.Y."/>
            <person name="Kim M.K."/>
            <person name="Jung H.Y."/>
        </authorList>
    </citation>
    <scope>NUCLEOTIDE SEQUENCE [LARGE SCALE GENOMIC DNA]</scope>
    <source>
        <strain evidence="3 4">KCTC 52001</strain>
    </source>
</reference>
<comment type="caution">
    <text evidence="3">The sequence shown here is derived from an EMBL/GenBank/DDBJ whole genome shotgun (WGS) entry which is preliminary data.</text>
</comment>
<dbReference type="Proteomes" id="UP000441754">
    <property type="component" value="Unassembled WGS sequence"/>
</dbReference>
<dbReference type="AlphaFoldDB" id="A0A7K0EFL0"/>
<sequence length="204" mass="22758">MERRNFLSMAAVAGLFAGINPANLMAHPPTADPLQPFYLPPLEPLQAGPEGLSIRTRVRQTQTRGQFSCVEFAVAPKKMGPAPHLHQALDELMYVLEGTINVMVGEKVYDVQAGGWHLRPRGIVHTFWNVTDKPAVGIDCYFQQPFEDYLEASIHTIPETAKTRGLAMNSPEIQAMYHDLRQKFGLVSFPEKRQSLIAKYGLNA</sequence>
<dbReference type="InterPro" id="IPR014710">
    <property type="entry name" value="RmlC-like_jellyroll"/>
</dbReference>
<dbReference type="Gene3D" id="2.60.120.10">
    <property type="entry name" value="Jelly Rolls"/>
    <property type="match status" value="1"/>
</dbReference>
<name>A0A7K0EFL0_9BACT</name>
<feature type="chain" id="PRO_5029643245" evidence="1">
    <location>
        <begin position="27"/>
        <end position="204"/>
    </location>
</feature>
<dbReference type="InterPro" id="IPR013096">
    <property type="entry name" value="Cupin_2"/>
</dbReference>
<accession>A0A7K0EFL0</accession>
<feature type="domain" description="Cupin type-2" evidence="2">
    <location>
        <begin position="72"/>
        <end position="138"/>
    </location>
</feature>
<keyword evidence="4" id="KW-1185">Reference proteome</keyword>
<dbReference type="OrthoDB" id="1423961at2"/>
<organism evidence="3 4">
    <name type="scientific">Larkinella terrae</name>
    <dbReference type="NCBI Taxonomy" id="2025311"/>
    <lineage>
        <taxon>Bacteria</taxon>
        <taxon>Pseudomonadati</taxon>
        <taxon>Bacteroidota</taxon>
        <taxon>Cytophagia</taxon>
        <taxon>Cytophagales</taxon>
        <taxon>Spirosomataceae</taxon>
        <taxon>Larkinella</taxon>
    </lineage>
</organism>
<evidence type="ECO:0000256" key="1">
    <source>
        <dbReference type="SAM" id="SignalP"/>
    </source>
</evidence>
<dbReference type="SUPFAM" id="SSF51182">
    <property type="entry name" value="RmlC-like cupins"/>
    <property type="match status" value="1"/>
</dbReference>
<dbReference type="InterPro" id="IPR053146">
    <property type="entry name" value="QDO-like"/>
</dbReference>
<dbReference type="InterPro" id="IPR011051">
    <property type="entry name" value="RmlC_Cupin_sf"/>
</dbReference>
<proteinExistence type="predicted"/>
<dbReference type="PANTHER" id="PTHR36440:SF1">
    <property type="entry name" value="PUTATIVE (AFU_ORTHOLOGUE AFUA_8G07350)-RELATED"/>
    <property type="match status" value="1"/>
</dbReference>
<evidence type="ECO:0000313" key="4">
    <source>
        <dbReference type="Proteomes" id="UP000441754"/>
    </source>
</evidence>
<evidence type="ECO:0000313" key="3">
    <source>
        <dbReference type="EMBL" id="MRS60246.1"/>
    </source>
</evidence>
<keyword evidence="1" id="KW-0732">Signal</keyword>
<dbReference type="PANTHER" id="PTHR36440">
    <property type="entry name" value="PUTATIVE (AFU_ORTHOLOGUE AFUA_8G07350)-RELATED"/>
    <property type="match status" value="1"/>
</dbReference>
<gene>
    <name evidence="3" type="ORF">GJJ30_03000</name>
</gene>
<protein>
    <submittedName>
        <fullName evidence="3">Cupin domain-containing protein</fullName>
    </submittedName>
</protein>
<evidence type="ECO:0000259" key="2">
    <source>
        <dbReference type="Pfam" id="PF07883"/>
    </source>
</evidence>
<dbReference type="Pfam" id="PF07883">
    <property type="entry name" value="Cupin_2"/>
    <property type="match status" value="1"/>
</dbReference>
<feature type="signal peptide" evidence="1">
    <location>
        <begin position="1"/>
        <end position="26"/>
    </location>
</feature>